<reference evidence="3 4" key="1">
    <citation type="submission" date="2017-08" db="EMBL/GenBank/DDBJ databases">
        <title>Infants hospitalized years apart are colonized by the same room-sourced microbial strains.</title>
        <authorList>
            <person name="Brooks B."/>
            <person name="Olm M.R."/>
            <person name="Firek B.A."/>
            <person name="Baker R."/>
            <person name="Thomas B.C."/>
            <person name="Morowitz M.J."/>
            <person name="Banfield J.F."/>
        </authorList>
    </citation>
    <scope>NUCLEOTIDE SEQUENCE [LARGE SCALE GENOMIC DNA]</scope>
    <source>
        <strain evidence="3">S2_005_002_R2_33</strain>
    </source>
</reference>
<proteinExistence type="predicted"/>
<name>A0A2W5NSL2_9SPHN</name>
<dbReference type="InterPro" id="IPR025411">
    <property type="entry name" value="DUF4136"/>
</dbReference>
<organism evidence="3 4">
    <name type="scientific">Novosphingobium pentaromativorans</name>
    <dbReference type="NCBI Taxonomy" id="205844"/>
    <lineage>
        <taxon>Bacteria</taxon>
        <taxon>Pseudomonadati</taxon>
        <taxon>Pseudomonadota</taxon>
        <taxon>Alphaproteobacteria</taxon>
        <taxon>Sphingomonadales</taxon>
        <taxon>Sphingomonadaceae</taxon>
        <taxon>Novosphingobium</taxon>
    </lineage>
</organism>
<dbReference type="Proteomes" id="UP000249082">
    <property type="component" value="Unassembled WGS sequence"/>
</dbReference>
<keyword evidence="1" id="KW-0732">Signal</keyword>
<comment type="caution">
    <text evidence="3">The sequence shown here is derived from an EMBL/GenBank/DDBJ whole genome shotgun (WGS) entry which is preliminary data.</text>
</comment>
<evidence type="ECO:0000313" key="4">
    <source>
        <dbReference type="Proteomes" id="UP000249082"/>
    </source>
</evidence>
<accession>A0A2W5NSL2</accession>
<evidence type="ECO:0000313" key="3">
    <source>
        <dbReference type="EMBL" id="PZQ56551.1"/>
    </source>
</evidence>
<evidence type="ECO:0000259" key="2">
    <source>
        <dbReference type="Pfam" id="PF13590"/>
    </source>
</evidence>
<protein>
    <submittedName>
        <fullName evidence="3">DUF4136 domain-containing protein</fullName>
    </submittedName>
</protein>
<dbReference type="Pfam" id="PF13590">
    <property type="entry name" value="DUF4136"/>
    <property type="match status" value="1"/>
</dbReference>
<sequence length="207" mass="21422">MTRLTIIPAARSIALCLAAGLALAGCAAQVGPVEVTRFSAADASMLGRGVIRVDPANPQDAASLEFRTYAAAVGQELAKLGYRQALPGETVRDPQVAVLSVERQVYQPGPQRNPVSVGVGGSTGSYGSGLGLGLGINLAGKPQDQVDTRMQVMIKDRPDGRTIWEGRASFTVGSKSPVAQTSLGAAKMAEALFRGFPGKSGETILVK</sequence>
<feature type="domain" description="DUF4136" evidence="2">
    <location>
        <begin position="56"/>
        <end position="198"/>
    </location>
</feature>
<evidence type="ECO:0000256" key="1">
    <source>
        <dbReference type="SAM" id="SignalP"/>
    </source>
</evidence>
<feature type="chain" id="PRO_5015892134" evidence="1">
    <location>
        <begin position="25"/>
        <end position="207"/>
    </location>
</feature>
<gene>
    <name evidence="3" type="ORF">DI555_04130</name>
</gene>
<dbReference type="PROSITE" id="PS51257">
    <property type="entry name" value="PROKAR_LIPOPROTEIN"/>
    <property type="match status" value="1"/>
</dbReference>
<feature type="signal peptide" evidence="1">
    <location>
        <begin position="1"/>
        <end position="24"/>
    </location>
</feature>
<dbReference type="AlphaFoldDB" id="A0A2W5NSL2"/>
<dbReference type="EMBL" id="QFPX01000003">
    <property type="protein sequence ID" value="PZQ56551.1"/>
    <property type="molecule type" value="Genomic_DNA"/>
</dbReference>